<organism evidence="3 4">
    <name type="scientific">Saccharothrix variisporea</name>
    <dbReference type="NCBI Taxonomy" id="543527"/>
    <lineage>
        <taxon>Bacteria</taxon>
        <taxon>Bacillati</taxon>
        <taxon>Actinomycetota</taxon>
        <taxon>Actinomycetes</taxon>
        <taxon>Pseudonocardiales</taxon>
        <taxon>Pseudonocardiaceae</taxon>
        <taxon>Saccharothrix</taxon>
    </lineage>
</organism>
<evidence type="ECO:0000313" key="4">
    <source>
        <dbReference type="Proteomes" id="UP000272729"/>
    </source>
</evidence>
<feature type="transmembrane region" description="Helical" evidence="2">
    <location>
        <begin position="150"/>
        <end position="170"/>
    </location>
</feature>
<keyword evidence="2" id="KW-0472">Membrane</keyword>
<dbReference type="AlphaFoldDB" id="A0A495XJ28"/>
<gene>
    <name evidence="3" type="ORF">DFJ66_4891</name>
</gene>
<feature type="transmembrane region" description="Helical" evidence="2">
    <location>
        <begin position="83"/>
        <end position="106"/>
    </location>
</feature>
<feature type="region of interest" description="Disordered" evidence="1">
    <location>
        <begin position="1"/>
        <end position="36"/>
    </location>
</feature>
<sequence>MGRQNAVVSTNATGSPDETTDDSREDPAGGPTEDELDKEQLDQLHAATLKASETCFELKKLCATVLVPAATLVALLSDRTLNPAVFGAGVVVVAAFWAADSVAYFYQRKLRNAMAVIWQRRARRVPGYGHVPGVVPITAARAVFNSSMVYYFVLLGLVALLFVLYAAGAIQPVSPSKP</sequence>
<keyword evidence="2" id="KW-1133">Transmembrane helix</keyword>
<evidence type="ECO:0000256" key="2">
    <source>
        <dbReference type="SAM" id="Phobius"/>
    </source>
</evidence>
<evidence type="ECO:0000256" key="1">
    <source>
        <dbReference type="SAM" id="MobiDB-lite"/>
    </source>
</evidence>
<protein>
    <submittedName>
        <fullName evidence="3">Uncharacterized protein</fullName>
    </submittedName>
</protein>
<comment type="caution">
    <text evidence="3">The sequence shown here is derived from an EMBL/GenBank/DDBJ whole genome shotgun (WGS) entry which is preliminary data.</text>
</comment>
<reference evidence="3 4" key="1">
    <citation type="submission" date="2018-10" db="EMBL/GenBank/DDBJ databases">
        <title>Sequencing the genomes of 1000 actinobacteria strains.</title>
        <authorList>
            <person name="Klenk H.-P."/>
        </authorList>
    </citation>
    <scope>NUCLEOTIDE SEQUENCE [LARGE SCALE GENOMIC DNA]</scope>
    <source>
        <strain evidence="3 4">DSM 43911</strain>
    </source>
</reference>
<evidence type="ECO:0000313" key="3">
    <source>
        <dbReference type="EMBL" id="RKT71598.1"/>
    </source>
</evidence>
<feature type="compositionally biased region" description="Polar residues" evidence="1">
    <location>
        <begin position="1"/>
        <end position="17"/>
    </location>
</feature>
<accession>A0A495XJ28</accession>
<dbReference type="Proteomes" id="UP000272729">
    <property type="component" value="Unassembled WGS sequence"/>
</dbReference>
<keyword evidence="2" id="KW-0812">Transmembrane</keyword>
<keyword evidence="4" id="KW-1185">Reference proteome</keyword>
<proteinExistence type="predicted"/>
<name>A0A495XJ28_9PSEU</name>
<dbReference type="EMBL" id="RBXR01000001">
    <property type="protein sequence ID" value="RKT71598.1"/>
    <property type="molecule type" value="Genomic_DNA"/>
</dbReference>